<dbReference type="GO" id="GO:0030943">
    <property type="term" value="F:mitochondrion targeting sequence binding"/>
    <property type="evidence" value="ECO:0007669"/>
    <property type="project" value="TreeGrafter"/>
</dbReference>
<feature type="compositionally biased region" description="Polar residues" evidence="11">
    <location>
        <begin position="105"/>
        <end position="147"/>
    </location>
</feature>
<gene>
    <name evidence="12" type="ORF">HPB51_016670</name>
</gene>
<dbReference type="SMART" id="SM00028">
    <property type="entry name" value="TPR"/>
    <property type="match status" value="2"/>
</dbReference>
<dbReference type="AlphaFoldDB" id="A0A9J6DNQ7"/>
<keyword evidence="3" id="KW-0677">Repeat</keyword>
<comment type="caution">
    <text evidence="12">The sequence shown here is derived from an EMBL/GenBank/DDBJ whole genome shotgun (WGS) entry which is preliminary data.</text>
</comment>
<reference evidence="12" key="2">
    <citation type="submission" date="2021-09" db="EMBL/GenBank/DDBJ databases">
        <authorList>
            <person name="Jia N."/>
            <person name="Wang J."/>
            <person name="Shi W."/>
            <person name="Du L."/>
            <person name="Sun Y."/>
            <person name="Zhan W."/>
            <person name="Jiang J."/>
            <person name="Wang Q."/>
            <person name="Zhang B."/>
            <person name="Ji P."/>
            <person name="Sakyi L.B."/>
            <person name="Cui X."/>
            <person name="Yuan T."/>
            <person name="Jiang B."/>
            <person name="Yang W."/>
            <person name="Lam T.T.-Y."/>
            <person name="Chang Q."/>
            <person name="Ding S."/>
            <person name="Wang X."/>
            <person name="Zhu J."/>
            <person name="Ruan X."/>
            <person name="Zhao L."/>
            <person name="Wei J."/>
            <person name="Que T."/>
            <person name="Du C."/>
            <person name="Cheng J."/>
            <person name="Dai P."/>
            <person name="Han X."/>
            <person name="Huang E."/>
            <person name="Gao Y."/>
            <person name="Liu J."/>
            <person name="Shao H."/>
            <person name="Ye R."/>
            <person name="Li L."/>
            <person name="Wei W."/>
            <person name="Wang X."/>
            <person name="Wang C."/>
            <person name="Huo Q."/>
            <person name="Li W."/>
            <person name="Guo W."/>
            <person name="Chen H."/>
            <person name="Chen S."/>
            <person name="Zhou L."/>
            <person name="Zhou L."/>
            <person name="Ni X."/>
            <person name="Tian J."/>
            <person name="Zhou Y."/>
            <person name="Sheng Y."/>
            <person name="Liu T."/>
            <person name="Pan Y."/>
            <person name="Xia L."/>
            <person name="Li J."/>
            <person name="Zhao F."/>
            <person name="Cao W."/>
        </authorList>
    </citation>
    <scope>NUCLEOTIDE SEQUENCE</scope>
    <source>
        <strain evidence="12">Rmic-2018</strain>
        <tissue evidence="12">Larvae</tissue>
    </source>
</reference>
<evidence type="ECO:0000256" key="9">
    <source>
        <dbReference type="ARBA" id="ARBA00038030"/>
    </source>
</evidence>
<dbReference type="PANTHER" id="PTHR46208:SF1">
    <property type="entry name" value="MITOCHONDRIAL IMPORT RECEPTOR SUBUNIT TOM70"/>
    <property type="match status" value="1"/>
</dbReference>
<evidence type="ECO:0000256" key="7">
    <source>
        <dbReference type="ARBA" id="ARBA00023128"/>
    </source>
</evidence>
<dbReference type="GO" id="GO:0045039">
    <property type="term" value="P:protein insertion into mitochondrial inner membrane"/>
    <property type="evidence" value="ECO:0007669"/>
    <property type="project" value="TreeGrafter"/>
</dbReference>
<dbReference type="SUPFAM" id="SSF48452">
    <property type="entry name" value="TPR-like"/>
    <property type="match status" value="1"/>
</dbReference>
<dbReference type="VEuPathDB" id="VectorBase:LOC119172431"/>
<evidence type="ECO:0000256" key="4">
    <source>
        <dbReference type="ARBA" id="ARBA00022787"/>
    </source>
</evidence>
<dbReference type="Gene3D" id="1.25.40.10">
    <property type="entry name" value="Tetratricopeptide repeat domain"/>
    <property type="match status" value="1"/>
</dbReference>
<keyword evidence="2" id="KW-0812">Transmembrane</keyword>
<evidence type="ECO:0000256" key="1">
    <source>
        <dbReference type="ARBA" id="ARBA00004572"/>
    </source>
</evidence>
<feature type="region of interest" description="Disordered" evidence="11">
    <location>
        <begin position="78"/>
        <end position="158"/>
    </location>
</feature>
<keyword evidence="7" id="KW-0496">Mitochondrion</keyword>
<dbReference type="Pfam" id="PF13181">
    <property type="entry name" value="TPR_8"/>
    <property type="match status" value="1"/>
</dbReference>
<dbReference type="GO" id="GO:0030150">
    <property type="term" value="P:protein import into mitochondrial matrix"/>
    <property type="evidence" value="ECO:0007669"/>
    <property type="project" value="TreeGrafter"/>
</dbReference>
<comment type="subcellular location">
    <subcellularLocation>
        <location evidence="1">Mitochondrion outer membrane</location>
        <topology evidence="1">Single-pass membrane protein</topology>
    </subcellularLocation>
</comment>
<comment type="similarity">
    <text evidence="9">Belongs to the Tom70 family.</text>
</comment>
<dbReference type="EMBL" id="JABSTU010000008">
    <property type="protein sequence ID" value="KAH8023775.1"/>
    <property type="molecule type" value="Genomic_DNA"/>
</dbReference>
<sequence length="258" mass="28037">MERSVSLRPDFPSAAAQRCYVQYRYGAATKDANKQMEALQDFEKVQQMFPNCPECYFLHAQILSENKEFEKAEENFLKAQKADPTDPNVPVHLGKQRKKCAVQPKESSQPAQATSAEPSEAGDQQSLRCSSPTQRQPSIATTSTSGDTRSECHKSSQLPTKISADLGGRAQRIPRRSGVATQAITTATTVLSESADCRDTSTRRQATMLPLVIKTAENAAAADLIAGESVAATVTAACSTSKYVRSSCEDRHDIFDIG</sequence>
<dbReference type="GO" id="GO:0005741">
    <property type="term" value="C:mitochondrial outer membrane"/>
    <property type="evidence" value="ECO:0007669"/>
    <property type="project" value="UniProtKB-SubCell"/>
</dbReference>
<protein>
    <submittedName>
        <fullName evidence="12">Uncharacterized protein</fullName>
    </submittedName>
</protein>
<dbReference type="InterPro" id="IPR011990">
    <property type="entry name" value="TPR-like_helical_dom_sf"/>
</dbReference>
<evidence type="ECO:0000256" key="11">
    <source>
        <dbReference type="SAM" id="MobiDB-lite"/>
    </source>
</evidence>
<accession>A0A9J6DNQ7</accession>
<evidence type="ECO:0000256" key="3">
    <source>
        <dbReference type="ARBA" id="ARBA00022737"/>
    </source>
</evidence>
<feature type="repeat" description="TPR" evidence="10">
    <location>
        <begin position="53"/>
        <end position="86"/>
    </location>
</feature>
<dbReference type="GO" id="GO:0008320">
    <property type="term" value="F:protein transmembrane transporter activity"/>
    <property type="evidence" value="ECO:0007669"/>
    <property type="project" value="TreeGrafter"/>
</dbReference>
<organism evidence="12 13">
    <name type="scientific">Rhipicephalus microplus</name>
    <name type="common">Cattle tick</name>
    <name type="synonym">Boophilus microplus</name>
    <dbReference type="NCBI Taxonomy" id="6941"/>
    <lineage>
        <taxon>Eukaryota</taxon>
        <taxon>Metazoa</taxon>
        <taxon>Ecdysozoa</taxon>
        <taxon>Arthropoda</taxon>
        <taxon>Chelicerata</taxon>
        <taxon>Arachnida</taxon>
        <taxon>Acari</taxon>
        <taxon>Parasitiformes</taxon>
        <taxon>Ixodida</taxon>
        <taxon>Ixodoidea</taxon>
        <taxon>Ixodidae</taxon>
        <taxon>Rhipicephalinae</taxon>
        <taxon>Rhipicephalus</taxon>
        <taxon>Boophilus</taxon>
    </lineage>
</organism>
<evidence type="ECO:0000256" key="6">
    <source>
        <dbReference type="ARBA" id="ARBA00022989"/>
    </source>
</evidence>
<keyword evidence="5 10" id="KW-0802">TPR repeat</keyword>
<dbReference type="PROSITE" id="PS50005">
    <property type="entry name" value="TPR"/>
    <property type="match status" value="1"/>
</dbReference>
<evidence type="ECO:0000313" key="12">
    <source>
        <dbReference type="EMBL" id="KAH8023775.1"/>
    </source>
</evidence>
<dbReference type="InterPro" id="IPR019734">
    <property type="entry name" value="TPR_rpt"/>
</dbReference>
<proteinExistence type="inferred from homology"/>
<keyword evidence="8" id="KW-0472">Membrane</keyword>
<reference evidence="12" key="1">
    <citation type="journal article" date="2020" name="Cell">
        <title>Large-Scale Comparative Analyses of Tick Genomes Elucidate Their Genetic Diversity and Vector Capacities.</title>
        <authorList>
            <consortium name="Tick Genome and Microbiome Consortium (TIGMIC)"/>
            <person name="Jia N."/>
            <person name="Wang J."/>
            <person name="Shi W."/>
            <person name="Du L."/>
            <person name="Sun Y."/>
            <person name="Zhan W."/>
            <person name="Jiang J.F."/>
            <person name="Wang Q."/>
            <person name="Zhang B."/>
            <person name="Ji P."/>
            <person name="Bell-Sakyi L."/>
            <person name="Cui X.M."/>
            <person name="Yuan T.T."/>
            <person name="Jiang B.G."/>
            <person name="Yang W.F."/>
            <person name="Lam T.T."/>
            <person name="Chang Q.C."/>
            <person name="Ding S.J."/>
            <person name="Wang X.J."/>
            <person name="Zhu J.G."/>
            <person name="Ruan X.D."/>
            <person name="Zhao L."/>
            <person name="Wei J.T."/>
            <person name="Ye R.Z."/>
            <person name="Que T.C."/>
            <person name="Du C.H."/>
            <person name="Zhou Y.H."/>
            <person name="Cheng J.X."/>
            <person name="Dai P.F."/>
            <person name="Guo W.B."/>
            <person name="Han X.H."/>
            <person name="Huang E.J."/>
            <person name="Li L.F."/>
            <person name="Wei W."/>
            <person name="Gao Y.C."/>
            <person name="Liu J.Z."/>
            <person name="Shao H.Z."/>
            <person name="Wang X."/>
            <person name="Wang C.C."/>
            <person name="Yang T.C."/>
            <person name="Huo Q.B."/>
            <person name="Li W."/>
            <person name="Chen H.Y."/>
            <person name="Chen S.E."/>
            <person name="Zhou L.G."/>
            <person name="Ni X.B."/>
            <person name="Tian J.H."/>
            <person name="Sheng Y."/>
            <person name="Liu T."/>
            <person name="Pan Y.S."/>
            <person name="Xia L.Y."/>
            <person name="Li J."/>
            <person name="Zhao F."/>
            <person name="Cao W.C."/>
        </authorList>
    </citation>
    <scope>NUCLEOTIDE SEQUENCE</scope>
    <source>
        <strain evidence="12">Rmic-2018</strain>
    </source>
</reference>
<evidence type="ECO:0000256" key="8">
    <source>
        <dbReference type="ARBA" id="ARBA00023136"/>
    </source>
</evidence>
<dbReference type="PANTHER" id="PTHR46208">
    <property type="entry name" value="MITOCHONDRIAL IMPORT RECEPTOR SUBUNIT TOM70"/>
    <property type="match status" value="1"/>
</dbReference>
<keyword evidence="6" id="KW-1133">Transmembrane helix</keyword>
<keyword evidence="4" id="KW-1000">Mitochondrion outer membrane</keyword>
<keyword evidence="13" id="KW-1185">Reference proteome</keyword>
<evidence type="ECO:0000313" key="13">
    <source>
        <dbReference type="Proteomes" id="UP000821866"/>
    </source>
</evidence>
<evidence type="ECO:0000256" key="10">
    <source>
        <dbReference type="PROSITE-ProRule" id="PRU00339"/>
    </source>
</evidence>
<dbReference type="Proteomes" id="UP000821866">
    <property type="component" value="Chromosome 6"/>
</dbReference>
<evidence type="ECO:0000256" key="5">
    <source>
        <dbReference type="ARBA" id="ARBA00022803"/>
    </source>
</evidence>
<evidence type="ECO:0000256" key="2">
    <source>
        <dbReference type="ARBA" id="ARBA00022692"/>
    </source>
</evidence>
<name>A0A9J6DNQ7_RHIMP</name>